<evidence type="ECO:0000256" key="11">
    <source>
        <dbReference type="SAM" id="Phobius"/>
    </source>
</evidence>
<comment type="caution">
    <text evidence="14">The sequence shown here is derived from an EMBL/GenBank/DDBJ whole genome shotgun (WGS) entry which is preliminary data.</text>
</comment>
<feature type="transmembrane region" description="Helical" evidence="11">
    <location>
        <begin position="179"/>
        <end position="204"/>
    </location>
</feature>
<organism evidence="14 15">
    <name type="scientific">Candidatus Nealsonbacteria bacterium CG_4_10_14_0_8_um_filter_35_10</name>
    <dbReference type="NCBI Taxonomy" id="1974683"/>
    <lineage>
        <taxon>Bacteria</taxon>
        <taxon>Candidatus Nealsoniibacteriota</taxon>
    </lineage>
</organism>
<dbReference type="PIRSF" id="PIRSF003097">
    <property type="entry name" value="FtsX"/>
    <property type="match status" value="1"/>
</dbReference>
<comment type="subcellular location">
    <subcellularLocation>
        <location evidence="1">Cell membrane</location>
        <topology evidence="1">Multi-pass membrane protein</topology>
    </subcellularLocation>
</comment>
<keyword evidence="9 10" id="KW-0131">Cell cycle</keyword>
<evidence type="ECO:0000313" key="15">
    <source>
        <dbReference type="Proteomes" id="UP000230055"/>
    </source>
</evidence>
<sequence length="303" mass="35206">MFTLLKRILKASWLNFRRNIGLSLATIFILLITISLITYLFLFRQISQFLIAELEAKVDISVYFREDSPEEEILKAEDELSKMSEVKEVEYISQEMAREKFIQKHKDNLLLMASLEEIGENPFLASLNIKAQKPEQYETLANFLENSDFKNYIEQPIDYYQRKPIINKLSSITSVINKAGIGISIILILLSFLVAFNTIRLAIFNQREEIFIMRLVGASNWFIRGPFLFQGVIAGFFATLITILIFFLTCWGLGPKLEIFLPNFNLQDFFFQNLWILFSIQLLTGMILGIFSSLIAMRRYLKV</sequence>
<evidence type="ECO:0000256" key="4">
    <source>
        <dbReference type="ARBA" id="ARBA00022475"/>
    </source>
</evidence>
<protein>
    <recommendedName>
        <fullName evidence="3 10">Cell division protein FtsX</fullName>
    </recommendedName>
</protein>
<reference evidence="15" key="1">
    <citation type="submission" date="2017-09" db="EMBL/GenBank/DDBJ databases">
        <title>Depth-based differentiation of microbial function through sediment-hosted aquifers and enrichment of novel symbionts in the deep terrestrial subsurface.</title>
        <authorList>
            <person name="Probst A.J."/>
            <person name="Ladd B."/>
            <person name="Jarett J.K."/>
            <person name="Geller-Mcgrath D.E."/>
            <person name="Sieber C.M.K."/>
            <person name="Emerson J.B."/>
            <person name="Anantharaman K."/>
            <person name="Thomas B.C."/>
            <person name="Malmstrom R."/>
            <person name="Stieglmeier M."/>
            <person name="Klingl A."/>
            <person name="Woyke T."/>
            <person name="Ryan C.M."/>
            <person name="Banfield J.F."/>
        </authorList>
    </citation>
    <scope>NUCLEOTIDE SEQUENCE [LARGE SCALE GENOMIC DNA]</scope>
</reference>
<dbReference type="PANTHER" id="PTHR47755">
    <property type="entry name" value="CELL DIVISION PROTEIN FTSX"/>
    <property type="match status" value="1"/>
</dbReference>
<dbReference type="AlphaFoldDB" id="A0A2M7R8Y8"/>
<feature type="transmembrane region" description="Helical" evidence="11">
    <location>
        <begin position="20"/>
        <end position="42"/>
    </location>
</feature>
<keyword evidence="6 11" id="KW-0812">Transmembrane</keyword>
<evidence type="ECO:0000259" key="12">
    <source>
        <dbReference type="Pfam" id="PF02687"/>
    </source>
</evidence>
<dbReference type="InterPro" id="IPR004513">
    <property type="entry name" value="FtsX"/>
</dbReference>
<evidence type="ECO:0000256" key="3">
    <source>
        <dbReference type="ARBA" id="ARBA00021907"/>
    </source>
</evidence>
<evidence type="ECO:0000256" key="8">
    <source>
        <dbReference type="ARBA" id="ARBA00023136"/>
    </source>
</evidence>
<evidence type="ECO:0000256" key="6">
    <source>
        <dbReference type="ARBA" id="ARBA00022692"/>
    </source>
</evidence>
<dbReference type="PANTHER" id="PTHR47755:SF1">
    <property type="entry name" value="CELL DIVISION PROTEIN FTSX"/>
    <property type="match status" value="1"/>
</dbReference>
<feature type="transmembrane region" description="Helical" evidence="11">
    <location>
        <begin position="225"/>
        <end position="254"/>
    </location>
</feature>
<dbReference type="InterPro" id="IPR040690">
    <property type="entry name" value="FtsX_ECD"/>
</dbReference>
<evidence type="ECO:0000256" key="7">
    <source>
        <dbReference type="ARBA" id="ARBA00022989"/>
    </source>
</evidence>
<evidence type="ECO:0000259" key="13">
    <source>
        <dbReference type="Pfam" id="PF18075"/>
    </source>
</evidence>
<evidence type="ECO:0000256" key="5">
    <source>
        <dbReference type="ARBA" id="ARBA00022618"/>
    </source>
</evidence>
<name>A0A2M7R8Y8_9BACT</name>
<dbReference type="EMBL" id="PFLX01000011">
    <property type="protein sequence ID" value="PIY91013.1"/>
    <property type="molecule type" value="Genomic_DNA"/>
</dbReference>
<feature type="domain" description="ABC3 transporter permease C-terminal" evidence="12">
    <location>
        <begin position="182"/>
        <end position="302"/>
    </location>
</feature>
<dbReference type="Gene3D" id="3.30.70.3040">
    <property type="match status" value="1"/>
</dbReference>
<evidence type="ECO:0000256" key="9">
    <source>
        <dbReference type="ARBA" id="ARBA00023306"/>
    </source>
</evidence>
<dbReference type="Pfam" id="PF18075">
    <property type="entry name" value="FtsX_ECD"/>
    <property type="match status" value="1"/>
</dbReference>
<keyword evidence="4 10" id="KW-1003">Cell membrane</keyword>
<dbReference type="GO" id="GO:0051301">
    <property type="term" value="P:cell division"/>
    <property type="evidence" value="ECO:0007669"/>
    <property type="project" value="UniProtKB-KW"/>
</dbReference>
<feature type="transmembrane region" description="Helical" evidence="11">
    <location>
        <begin position="274"/>
        <end position="297"/>
    </location>
</feature>
<evidence type="ECO:0000256" key="10">
    <source>
        <dbReference type="PIRNR" id="PIRNR003097"/>
    </source>
</evidence>
<dbReference type="GO" id="GO:0005886">
    <property type="term" value="C:plasma membrane"/>
    <property type="evidence" value="ECO:0007669"/>
    <property type="project" value="UniProtKB-SubCell"/>
</dbReference>
<proteinExistence type="inferred from homology"/>
<keyword evidence="5 10" id="KW-0132">Cell division</keyword>
<feature type="domain" description="FtsX extracellular" evidence="13">
    <location>
        <begin position="58"/>
        <end position="146"/>
    </location>
</feature>
<dbReference type="InterPro" id="IPR003838">
    <property type="entry name" value="ABC3_permease_C"/>
</dbReference>
<dbReference type="Pfam" id="PF02687">
    <property type="entry name" value="FtsX"/>
    <property type="match status" value="1"/>
</dbReference>
<evidence type="ECO:0000256" key="2">
    <source>
        <dbReference type="ARBA" id="ARBA00007379"/>
    </source>
</evidence>
<keyword evidence="8 10" id="KW-0472">Membrane</keyword>
<dbReference type="Proteomes" id="UP000230055">
    <property type="component" value="Unassembled WGS sequence"/>
</dbReference>
<keyword evidence="7 11" id="KW-1133">Transmembrane helix</keyword>
<gene>
    <name evidence="14" type="ORF">COY72_00410</name>
</gene>
<comment type="similarity">
    <text evidence="2 10">Belongs to the ABC-4 integral membrane protein family. FtsX subfamily.</text>
</comment>
<evidence type="ECO:0000256" key="1">
    <source>
        <dbReference type="ARBA" id="ARBA00004651"/>
    </source>
</evidence>
<accession>A0A2M7R8Y8</accession>
<evidence type="ECO:0000313" key="14">
    <source>
        <dbReference type="EMBL" id="PIY91013.1"/>
    </source>
</evidence>